<accession>A0A136IJ27</accession>
<dbReference type="OrthoDB" id="2550922at2759"/>
<dbReference type="InParanoid" id="A0A136IJ27"/>
<protein>
    <submittedName>
        <fullName evidence="1">Uncharacterized protein</fullName>
    </submittedName>
</protein>
<evidence type="ECO:0000313" key="2">
    <source>
        <dbReference type="Proteomes" id="UP000070501"/>
    </source>
</evidence>
<evidence type="ECO:0000313" key="1">
    <source>
        <dbReference type="EMBL" id="KXJ84748.1"/>
    </source>
</evidence>
<keyword evidence="2" id="KW-1185">Reference proteome</keyword>
<name>A0A136IJ27_9PEZI</name>
<dbReference type="Proteomes" id="UP000070501">
    <property type="component" value="Unassembled WGS sequence"/>
</dbReference>
<dbReference type="EMBL" id="KQ964338">
    <property type="protein sequence ID" value="KXJ84748.1"/>
    <property type="molecule type" value="Genomic_DNA"/>
</dbReference>
<reference evidence="2" key="1">
    <citation type="submission" date="2016-02" db="EMBL/GenBank/DDBJ databases">
        <title>Draft genome sequence of Microdochium bolleyi, a fungal endophyte of beachgrass.</title>
        <authorList>
            <consortium name="DOE Joint Genome Institute"/>
            <person name="David A.S."/>
            <person name="May G."/>
            <person name="Haridas S."/>
            <person name="Lim J."/>
            <person name="Wang M."/>
            <person name="Labutti K."/>
            <person name="Lipzen A."/>
            <person name="Barry K."/>
            <person name="Grigoriev I.V."/>
        </authorList>
    </citation>
    <scope>NUCLEOTIDE SEQUENCE [LARGE SCALE GENOMIC DNA]</scope>
    <source>
        <strain evidence="2">J235TASD1</strain>
    </source>
</reference>
<gene>
    <name evidence="1" type="ORF">Micbo1qcDRAFT_181384</name>
</gene>
<organism evidence="1 2">
    <name type="scientific">Microdochium bolleyi</name>
    <dbReference type="NCBI Taxonomy" id="196109"/>
    <lineage>
        <taxon>Eukaryota</taxon>
        <taxon>Fungi</taxon>
        <taxon>Dikarya</taxon>
        <taxon>Ascomycota</taxon>
        <taxon>Pezizomycotina</taxon>
        <taxon>Sordariomycetes</taxon>
        <taxon>Xylariomycetidae</taxon>
        <taxon>Xylariales</taxon>
        <taxon>Microdochiaceae</taxon>
        <taxon>Microdochium</taxon>
    </lineage>
</organism>
<dbReference type="AlphaFoldDB" id="A0A136IJ27"/>
<proteinExistence type="predicted"/>
<sequence length="219" mass="23686">MVPLYWTSRNPVLTALTRSAGFLCVPRARDCWDRDAGDFPFTIDQVKDSGHVVVSEGIGILRGWCDPDSSSVEVISGHYICVFSEVMLEMSSNSNTCLTVAVSRRSTSFSARFDALVLMGPRGGGAPGCRILLAAGHYNVESGQALECAVDELESLITVKMVDAERKTKETCARLGTIRADMFGPFQAQKILVGAEVRGLPPALVGREWDTPVEEVGQS</sequence>